<evidence type="ECO:0000313" key="2">
    <source>
        <dbReference type="EMBL" id="CAB1439745.1"/>
    </source>
</evidence>
<name>A0A9N7YVY3_PLEPL</name>
<reference evidence="2" key="1">
    <citation type="submission" date="2020-03" db="EMBL/GenBank/DDBJ databases">
        <authorList>
            <person name="Weist P."/>
        </authorList>
    </citation>
    <scope>NUCLEOTIDE SEQUENCE</scope>
</reference>
<proteinExistence type="predicted"/>
<dbReference type="AlphaFoldDB" id="A0A9N7YVY3"/>
<feature type="region of interest" description="Disordered" evidence="1">
    <location>
        <begin position="147"/>
        <end position="173"/>
    </location>
</feature>
<gene>
    <name evidence="2" type="ORF">PLEPLA_LOCUS27516</name>
</gene>
<organism evidence="2 3">
    <name type="scientific">Pleuronectes platessa</name>
    <name type="common">European plaice</name>
    <dbReference type="NCBI Taxonomy" id="8262"/>
    <lineage>
        <taxon>Eukaryota</taxon>
        <taxon>Metazoa</taxon>
        <taxon>Chordata</taxon>
        <taxon>Craniata</taxon>
        <taxon>Vertebrata</taxon>
        <taxon>Euteleostomi</taxon>
        <taxon>Actinopterygii</taxon>
        <taxon>Neopterygii</taxon>
        <taxon>Teleostei</taxon>
        <taxon>Neoteleostei</taxon>
        <taxon>Acanthomorphata</taxon>
        <taxon>Carangaria</taxon>
        <taxon>Pleuronectiformes</taxon>
        <taxon>Pleuronectoidei</taxon>
        <taxon>Pleuronectidae</taxon>
        <taxon>Pleuronectes</taxon>
    </lineage>
</organism>
<protein>
    <submittedName>
        <fullName evidence="2">Uncharacterized protein</fullName>
    </submittedName>
</protein>
<dbReference type="EMBL" id="CADEAL010002328">
    <property type="protein sequence ID" value="CAB1439745.1"/>
    <property type="molecule type" value="Genomic_DNA"/>
</dbReference>
<dbReference type="Proteomes" id="UP001153269">
    <property type="component" value="Unassembled WGS sequence"/>
</dbReference>
<evidence type="ECO:0000256" key="1">
    <source>
        <dbReference type="SAM" id="MobiDB-lite"/>
    </source>
</evidence>
<comment type="caution">
    <text evidence="2">The sequence shown here is derived from an EMBL/GenBank/DDBJ whole genome shotgun (WGS) entry which is preliminary data.</text>
</comment>
<keyword evidence="3" id="KW-1185">Reference proteome</keyword>
<evidence type="ECO:0000313" key="3">
    <source>
        <dbReference type="Proteomes" id="UP001153269"/>
    </source>
</evidence>
<accession>A0A9N7YVY3</accession>
<sequence length="188" mass="20212">MQIGENWARTADLLVGGRPLYLSSTVAIMEDDGEEERRTSGLTAGSTERSGETDTVWKWAISFLQSPRRGEPLTAVPSRLRCHPSWVFLPRSELQTGRGSLDAIPHPAFSVGTNGSLSAPDPFEIPGYTVTLSGLYLHSQPSQLLELSTSSGRGSNGYSELPTDQSSAPLTSSCSPRCPLLPGCQPHQ</sequence>